<protein>
    <recommendedName>
        <fullName evidence="2">Alcohol dehydrogenase-like N-terminal domain-containing protein</fullName>
    </recommendedName>
</protein>
<dbReference type="InterPro" id="IPR052585">
    <property type="entry name" value="Lipid_raft_assoc_Zn_ADH"/>
</dbReference>
<dbReference type="InterPro" id="IPR011032">
    <property type="entry name" value="GroES-like_sf"/>
</dbReference>
<dbReference type="InterPro" id="IPR013154">
    <property type="entry name" value="ADH-like_N"/>
</dbReference>
<evidence type="ECO:0000259" key="2">
    <source>
        <dbReference type="Pfam" id="PF08240"/>
    </source>
</evidence>
<feature type="region of interest" description="Disordered" evidence="1">
    <location>
        <begin position="245"/>
        <end position="275"/>
    </location>
</feature>
<dbReference type="Proteomes" id="UP000000707">
    <property type="component" value="Unassembled WGS sequence"/>
</dbReference>
<dbReference type="KEGG" id="cten:18245823"/>
<dbReference type="GeneID" id="18245823"/>
<feature type="region of interest" description="Disordered" evidence="1">
    <location>
        <begin position="1"/>
        <end position="63"/>
    </location>
</feature>
<dbReference type="Gene3D" id="3.90.180.10">
    <property type="entry name" value="Medium-chain alcohol dehydrogenases, catalytic domain"/>
    <property type="match status" value="1"/>
</dbReference>
<dbReference type="eggNOG" id="KOG1198">
    <property type="taxonomic scope" value="Eukaryota"/>
</dbReference>
<sequence length="604" mass="68432">MDHSEPEQDKSSSTEAPQSPSPPTPPEKPKRKSVGFAPLPEEDLKEHHENLKKIEESKKNSIPFHQIPPELSYLQKFDKPAPKPLPTGPPLPPKPVKPHKVLGDLKKVHVKDISVINKDTELNFNYPTIELPIPSHNVLVSIKYAGLNSFDISKLNKYYFNLSDVKVGLGYEFVGQVVDIGATAKQELSKGDYVMGILSPTGRKGAFSSTVLLNPTKDFLVQLDDLTLDKLAKVDPYLEFSQLKGFSDDSSESSESDDQPRPSQTPATAPKRKTALSVEDELPALAKAATIPVLYCKAKQALQHLKPTEYPNLMINGADTNLGYTLIQMLSSSLYEFERLNLVLVVKESRLKQMRKWVRHLKGSTASDGEMNFEVVSYDLENEDIVLPGEKIPINYKKPDLMAVDVLEAMFKNSKEKITAANIDNYKFDLIVDITGSHYLQKTSIRYKKLDYLNFPVVDNLDDDTKLSTLLKANVKDQFFIKLMKPKSQSSGLVSFCKFTLKEPSYSIDTLIDYSTQASEQSILNPWSSKWSSGIANSLLRYNYYDEINLTTTRPWIIEGLNLFLKNEIKFQVDHYIDWRNNFKQYIKDLRKHDGKVVMKVEDF</sequence>
<name>G3B3E9_CANTC</name>
<dbReference type="EMBL" id="GL996521">
    <property type="protein sequence ID" value="EGV64150.1"/>
    <property type="molecule type" value="Genomic_DNA"/>
</dbReference>
<dbReference type="HOGENOM" id="CLU_020748_0_0_1"/>
<dbReference type="PANTHER" id="PTHR43482">
    <property type="entry name" value="PROTEIN AST1-RELATED"/>
    <property type="match status" value="1"/>
</dbReference>
<dbReference type="RefSeq" id="XP_006686464.1">
    <property type="nucleotide sequence ID" value="XM_006686401.1"/>
</dbReference>
<proteinExistence type="predicted"/>
<evidence type="ECO:0000256" key="1">
    <source>
        <dbReference type="SAM" id="MobiDB-lite"/>
    </source>
</evidence>
<reference evidence="3 4" key="1">
    <citation type="journal article" date="2011" name="Proc. Natl. Acad. Sci. U.S.A.">
        <title>Comparative genomics of xylose-fermenting fungi for enhanced biofuel production.</title>
        <authorList>
            <person name="Wohlbach D.J."/>
            <person name="Kuo A."/>
            <person name="Sato T.K."/>
            <person name="Potts K.M."/>
            <person name="Salamov A.A."/>
            <person name="LaButti K.M."/>
            <person name="Sun H."/>
            <person name="Clum A."/>
            <person name="Pangilinan J.L."/>
            <person name="Lindquist E.A."/>
            <person name="Lucas S."/>
            <person name="Lapidus A."/>
            <person name="Jin M."/>
            <person name="Gunawan C."/>
            <person name="Balan V."/>
            <person name="Dale B.E."/>
            <person name="Jeffries T.W."/>
            <person name="Zinkel R."/>
            <person name="Barry K.W."/>
            <person name="Grigoriev I.V."/>
            <person name="Gasch A.P."/>
        </authorList>
    </citation>
    <scope>NUCLEOTIDE SEQUENCE [LARGE SCALE GENOMIC DNA]</scope>
    <source>
        <strain evidence="4">ATCC 10573 / BCRC 21748 / CBS 615 / JCM 9827 / NBRC 10315 / NRRL Y-1498 / VKM Y-70</strain>
    </source>
</reference>
<evidence type="ECO:0000313" key="3">
    <source>
        <dbReference type="EMBL" id="EGV64150.1"/>
    </source>
</evidence>
<dbReference type="OrthoDB" id="201656at2759"/>
<dbReference type="SUPFAM" id="SSF50129">
    <property type="entry name" value="GroES-like"/>
    <property type="match status" value="1"/>
</dbReference>
<feature type="domain" description="Alcohol dehydrogenase-like N-terminal" evidence="2">
    <location>
        <begin position="136"/>
        <end position="195"/>
    </location>
</feature>
<dbReference type="Pfam" id="PF08240">
    <property type="entry name" value="ADH_N"/>
    <property type="match status" value="1"/>
</dbReference>
<dbReference type="AlphaFoldDB" id="G3B3E9"/>
<accession>G3B3E9</accession>
<feature type="compositionally biased region" description="Basic and acidic residues" evidence="1">
    <location>
        <begin position="1"/>
        <end position="12"/>
    </location>
</feature>
<gene>
    <name evidence="3" type="ORF">CANTEDRAFT_105591</name>
</gene>
<keyword evidence="4" id="KW-1185">Reference proteome</keyword>
<feature type="compositionally biased region" description="Basic and acidic residues" evidence="1">
    <location>
        <begin position="42"/>
        <end position="59"/>
    </location>
</feature>
<evidence type="ECO:0000313" key="4">
    <source>
        <dbReference type="Proteomes" id="UP000000707"/>
    </source>
</evidence>
<organism evidence="4">
    <name type="scientific">Candida tenuis (strain ATCC 10573 / BCRC 21748 / CBS 615 / JCM 9827 / NBRC 10315 / NRRL Y-1498 / VKM Y-70)</name>
    <name type="common">Yeast</name>
    <name type="synonym">Yamadazyma tenuis</name>
    <dbReference type="NCBI Taxonomy" id="590646"/>
    <lineage>
        <taxon>Eukaryota</taxon>
        <taxon>Fungi</taxon>
        <taxon>Dikarya</taxon>
        <taxon>Ascomycota</taxon>
        <taxon>Saccharomycotina</taxon>
        <taxon>Pichiomycetes</taxon>
        <taxon>Debaryomycetaceae</taxon>
        <taxon>Yamadazyma</taxon>
    </lineage>
</organism>
<dbReference type="PANTHER" id="PTHR43482:SF1">
    <property type="entry name" value="PROTEIN AST1-RELATED"/>
    <property type="match status" value="1"/>
</dbReference>